<comment type="caution">
    <text evidence="1">The sequence shown here is derived from an EMBL/GenBank/DDBJ whole genome shotgun (WGS) entry which is preliminary data.</text>
</comment>
<gene>
    <name evidence="1" type="ORF">ACJHVH_00120</name>
</gene>
<protein>
    <submittedName>
        <fullName evidence="1">2OG-Fe dioxygenase family protein</fullName>
    </submittedName>
</protein>
<name>A0ABW8U2K5_9GAMM</name>
<proteinExistence type="predicted"/>
<keyword evidence="2" id="KW-1185">Reference proteome</keyword>
<accession>A0ABW8U2K5</accession>
<keyword evidence="1" id="KW-0223">Dioxygenase</keyword>
<reference evidence="1 2" key="1">
    <citation type="submission" date="2024-11" db="EMBL/GenBank/DDBJ databases">
        <title>First Report of Moraxella oculi in Brazil in an Infectious Bovine Keratoconjunctivitis Outbreak.</title>
        <authorList>
            <person name="Carvalho C.V."/>
            <person name="Domingues R."/>
            <person name="Coutinho C."/>
            <person name="Honorio N.T.B.S."/>
            <person name="Faza D.R.L.R."/>
            <person name="Carvalho W.A."/>
            <person name="Machado A.B.F."/>
            <person name="Martins M.F."/>
            <person name="Gaspar E.B."/>
        </authorList>
    </citation>
    <scope>NUCLEOTIDE SEQUENCE [LARGE SCALE GENOMIC DNA]</scope>
    <source>
        <strain evidence="1 2">2117LE</strain>
    </source>
</reference>
<dbReference type="EMBL" id="JBJJXE010000001">
    <property type="protein sequence ID" value="MFL1731411.1"/>
    <property type="molecule type" value="Genomic_DNA"/>
</dbReference>
<evidence type="ECO:0000313" key="1">
    <source>
        <dbReference type="EMBL" id="MFL1731411.1"/>
    </source>
</evidence>
<dbReference type="Pfam" id="PF10014">
    <property type="entry name" value="2OG-Fe_Oxy_2"/>
    <property type="match status" value="1"/>
</dbReference>
<dbReference type="Proteomes" id="UP001624684">
    <property type="component" value="Unassembled WGS sequence"/>
</dbReference>
<dbReference type="Gene3D" id="2.60.120.620">
    <property type="entry name" value="q2cbj1_9rhob like domain"/>
    <property type="match status" value="1"/>
</dbReference>
<keyword evidence="1" id="KW-0560">Oxidoreductase</keyword>
<dbReference type="RefSeq" id="WP_249098343.1">
    <property type="nucleotide sequence ID" value="NZ_JAMBAQ010000003.1"/>
</dbReference>
<dbReference type="InterPro" id="IPR018724">
    <property type="entry name" value="2OG-Fe_dioxygenase"/>
</dbReference>
<sequence>MTALLQVGNLPTEIISPLCKDFDTLTPNLYKDGSYRLRRYSKIIYDKHTKEIALLRGSQFVQSEEFNKFQGGVVRQYDDLSDELLQSKGFLTIVDTFAKKGELPDSATIEIHQIRVVAKDPTTPTVTTPEGIHQDGYDRIGMFTINLADAQGGDLCVYKANDKKTLITTIPSKMGAYCVMDDDKLWHYGTDLIADKQSGHWDLFVLTASLSS</sequence>
<organism evidence="1 2">
    <name type="scientific">Moraxella oculi</name>
    <dbReference type="NCBI Taxonomy" id="2940516"/>
    <lineage>
        <taxon>Bacteria</taxon>
        <taxon>Pseudomonadati</taxon>
        <taxon>Pseudomonadota</taxon>
        <taxon>Gammaproteobacteria</taxon>
        <taxon>Moraxellales</taxon>
        <taxon>Moraxellaceae</taxon>
        <taxon>Moraxella</taxon>
    </lineage>
</organism>
<evidence type="ECO:0000313" key="2">
    <source>
        <dbReference type="Proteomes" id="UP001624684"/>
    </source>
</evidence>
<dbReference type="GO" id="GO:0051213">
    <property type="term" value="F:dioxygenase activity"/>
    <property type="evidence" value="ECO:0007669"/>
    <property type="project" value="UniProtKB-KW"/>
</dbReference>